<name>A0A7S4BIW8_CHRCT</name>
<dbReference type="CDD" id="cd00102">
    <property type="entry name" value="IPT"/>
    <property type="match status" value="1"/>
</dbReference>
<dbReference type="SMART" id="SM00429">
    <property type="entry name" value="IPT"/>
    <property type="match status" value="2"/>
</dbReference>
<gene>
    <name evidence="3" type="ORF">PCAR00345_LOCUS20100</name>
</gene>
<dbReference type="Gene3D" id="2.60.40.10">
    <property type="entry name" value="Immunoglobulins"/>
    <property type="match status" value="2"/>
</dbReference>
<dbReference type="EMBL" id="HBIZ01031568">
    <property type="protein sequence ID" value="CAE0767488.1"/>
    <property type="molecule type" value="Transcribed_RNA"/>
</dbReference>
<protein>
    <recommendedName>
        <fullName evidence="2">IPT/TIG domain-containing protein</fullName>
    </recommendedName>
</protein>
<dbReference type="InterPro" id="IPR002909">
    <property type="entry name" value="IPT_dom"/>
</dbReference>
<feature type="region of interest" description="Disordered" evidence="1">
    <location>
        <begin position="40"/>
        <end position="59"/>
    </location>
</feature>
<dbReference type="Pfam" id="PF01833">
    <property type="entry name" value="TIG"/>
    <property type="match status" value="1"/>
</dbReference>
<feature type="domain" description="IPT/TIG" evidence="2">
    <location>
        <begin position="261"/>
        <end position="350"/>
    </location>
</feature>
<dbReference type="InterPro" id="IPR014756">
    <property type="entry name" value="Ig_E-set"/>
</dbReference>
<evidence type="ECO:0000256" key="1">
    <source>
        <dbReference type="SAM" id="MobiDB-lite"/>
    </source>
</evidence>
<feature type="domain" description="IPT/TIG" evidence="2">
    <location>
        <begin position="138"/>
        <end position="239"/>
    </location>
</feature>
<dbReference type="SUPFAM" id="SSF81296">
    <property type="entry name" value="E set domains"/>
    <property type="match status" value="1"/>
</dbReference>
<dbReference type="AlphaFoldDB" id="A0A7S4BIW8"/>
<sequence length="357" mass="37510">MITLATQQLDVFFASPDADVRSADIQTDLHLPIYQSASPPQPLPSDAAAHAAGTPLSDGGGAQSAGADYVLTPFDRLLLALVAEHALIAMKLLLHVAYPELPELLLADAKQAERELHKKYLLGVHGKVDTLSRLSPSDAAITSLCPQSAPTGKATTVTVRGEHLGRAVHRGEISLRLVMPKDGSHKESYKESARRAHSALTLPADFVSDRCLSCLLPASEIAGLATITLLPRGGGIAAVDGKDAGACDVDGQSCAFRYYTPCTLLRLKPNTGPLQGGTLVSCAGRGFVSTGEIVARFSAGGLDHCVPAAFISESEIRFISPNLHESGGATVTIALNGTDFEPEGLTFYYQSRACAVQ</sequence>
<dbReference type="InterPro" id="IPR013783">
    <property type="entry name" value="Ig-like_fold"/>
</dbReference>
<reference evidence="3" key="1">
    <citation type="submission" date="2021-01" db="EMBL/GenBank/DDBJ databases">
        <authorList>
            <person name="Corre E."/>
            <person name="Pelletier E."/>
            <person name="Niang G."/>
            <person name="Scheremetjew M."/>
            <person name="Finn R."/>
            <person name="Kale V."/>
            <person name="Holt S."/>
            <person name="Cochrane G."/>
            <person name="Meng A."/>
            <person name="Brown T."/>
            <person name="Cohen L."/>
        </authorList>
    </citation>
    <scope>NUCLEOTIDE SEQUENCE</scope>
    <source>
        <strain evidence="3">CCMP645</strain>
    </source>
</reference>
<organism evidence="3">
    <name type="scientific">Chrysotila carterae</name>
    <name type="common">Marine alga</name>
    <name type="synonym">Syracosphaera carterae</name>
    <dbReference type="NCBI Taxonomy" id="13221"/>
    <lineage>
        <taxon>Eukaryota</taxon>
        <taxon>Haptista</taxon>
        <taxon>Haptophyta</taxon>
        <taxon>Prymnesiophyceae</taxon>
        <taxon>Isochrysidales</taxon>
        <taxon>Isochrysidaceae</taxon>
        <taxon>Chrysotila</taxon>
    </lineage>
</organism>
<accession>A0A7S4BIW8</accession>
<evidence type="ECO:0000259" key="2">
    <source>
        <dbReference type="SMART" id="SM00429"/>
    </source>
</evidence>
<proteinExistence type="predicted"/>
<evidence type="ECO:0000313" key="3">
    <source>
        <dbReference type="EMBL" id="CAE0767488.1"/>
    </source>
</evidence>